<dbReference type="EMBL" id="JDYK01000017">
    <property type="protein sequence ID" value="EWS80296.1"/>
    <property type="molecule type" value="Genomic_DNA"/>
</dbReference>
<dbReference type="GO" id="GO:0005886">
    <property type="term" value="C:plasma membrane"/>
    <property type="evidence" value="ECO:0007669"/>
    <property type="project" value="UniProtKB-SubCell"/>
</dbReference>
<reference evidence="11 12" key="1">
    <citation type="submission" date="2014-02" db="EMBL/GenBank/DDBJ databases">
        <title>Genome sequence of Brachybacterium phenoliresistens strain W13A50.</title>
        <authorList>
            <person name="Wang X."/>
        </authorList>
    </citation>
    <scope>NUCLEOTIDE SEQUENCE [LARGE SCALE GENOMIC DNA]</scope>
    <source>
        <strain evidence="11 12">W13A50</strain>
    </source>
</reference>
<evidence type="ECO:0000256" key="3">
    <source>
        <dbReference type="ARBA" id="ARBA00022692"/>
    </source>
</evidence>
<keyword evidence="6 10" id="KW-0407">Ion channel</keyword>
<feature type="binding site" evidence="10">
    <location>
        <position position="91"/>
    </location>
    <ligand>
        <name>Na(+)</name>
        <dbReference type="ChEBI" id="CHEBI:29101"/>
        <note>structural</note>
    </ligand>
</feature>
<dbReference type="InterPro" id="IPR003691">
    <property type="entry name" value="FluC"/>
</dbReference>
<feature type="transmembrane region" description="Helical" evidence="10">
    <location>
        <begin position="110"/>
        <end position="133"/>
    </location>
</feature>
<name>Z9JR66_9MICO</name>
<dbReference type="eggNOG" id="COG0239">
    <property type="taxonomic scope" value="Bacteria"/>
</dbReference>
<dbReference type="PATRIC" id="fig|396014.3.peg.2959"/>
<dbReference type="PANTHER" id="PTHR28259:SF1">
    <property type="entry name" value="FLUORIDE EXPORT PROTEIN 1-RELATED"/>
    <property type="match status" value="1"/>
</dbReference>
<proteinExistence type="inferred from homology"/>
<keyword evidence="10" id="KW-0813">Transport</keyword>
<evidence type="ECO:0000256" key="8">
    <source>
        <dbReference type="ARBA" id="ARBA00035585"/>
    </source>
</evidence>
<evidence type="ECO:0000313" key="12">
    <source>
        <dbReference type="Proteomes" id="UP000023067"/>
    </source>
</evidence>
<dbReference type="RefSeq" id="WP_038373689.1">
    <property type="nucleotide sequence ID" value="NZ_BAAAOW010000016.1"/>
</dbReference>
<accession>Z9JR66</accession>
<evidence type="ECO:0000256" key="6">
    <source>
        <dbReference type="ARBA" id="ARBA00023303"/>
    </source>
</evidence>
<dbReference type="Pfam" id="PF02537">
    <property type="entry name" value="CRCB"/>
    <property type="match status" value="1"/>
</dbReference>
<feature type="binding site" evidence="10">
    <location>
        <position position="88"/>
    </location>
    <ligand>
        <name>Na(+)</name>
        <dbReference type="ChEBI" id="CHEBI:29101"/>
        <note>structural</note>
    </ligand>
</feature>
<dbReference type="GO" id="GO:0062054">
    <property type="term" value="F:fluoride channel activity"/>
    <property type="evidence" value="ECO:0007669"/>
    <property type="project" value="UniProtKB-UniRule"/>
</dbReference>
<comment type="activity regulation">
    <text evidence="10">Na(+) is not transported, but it plays an essential structural role and its presence is essential for fluoride channel function.</text>
</comment>
<dbReference type="GO" id="GO:0140114">
    <property type="term" value="P:cellular detoxification of fluoride"/>
    <property type="evidence" value="ECO:0007669"/>
    <property type="project" value="UniProtKB-UniRule"/>
</dbReference>
<keyword evidence="10" id="KW-0479">Metal-binding</keyword>
<evidence type="ECO:0000256" key="1">
    <source>
        <dbReference type="ARBA" id="ARBA00004651"/>
    </source>
</evidence>
<sequence length="135" mass="13892">MTVLVAVLLVAIGGAVGAVARWGIGEGWKALRERDGRPSIILDLVPWPVFLANILASFLLGVFVAQLGSASAGGARLGYLLLGTGLCGAMSTLSSAAIEIVDLSRRRFTVIGVGYLLLSIGAGMSALWLGLVIGR</sequence>
<comment type="similarity">
    <text evidence="7 10">Belongs to the fluoride channel Fluc/FEX (TC 1.A.43) family.</text>
</comment>
<dbReference type="AlphaFoldDB" id="Z9JR66"/>
<evidence type="ECO:0000256" key="7">
    <source>
        <dbReference type="ARBA" id="ARBA00035120"/>
    </source>
</evidence>
<evidence type="ECO:0000256" key="4">
    <source>
        <dbReference type="ARBA" id="ARBA00022989"/>
    </source>
</evidence>
<comment type="caution">
    <text evidence="11">The sequence shown here is derived from an EMBL/GenBank/DDBJ whole genome shotgun (WGS) entry which is preliminary data.</text>
</comment>
<dbReference type="OrthoDB" id="5148600at2"/>
<evidence type="ECO:0000256" key="10">
    <source>
        <dbReference type="HAMAP-Rule" id="MF_00454"/>
    </source>
</evidence>
<evidence type="ECO:0000256" key="9">
    <source>
        <dbReference type="ARBA" id="ARBA00049940"/>
    </source>
</evidence>
<dbReference type="STRING" id="396014.BF93_04640"/>
<comment type="function">
    <text evidence="9 10">Fluoride-specific ion channel. Important for reducing fluoride concentration in the cell, thus reducing its toxicity.</text>
</comment>
<keyword evidence="4 10" id="KW-1133">Transmembrane helix</keyword>
<comment type="catalytic activity">
    <reaction evidence="8">
        <text>fluoride(in) = fluoride(out)</text>
        <dbReference type="Rhea" id="RHEA:76159"/>
        <dbReference type="ChEBI" id="CHEBI:17051"/>
    </reaction>
    <physiologicalReaction direction="left-to-right" evidence="8">
        <dbReference type="Rhea" id="RHEA:76160"/>
    </physiologicalReaction>
</comment>
<keyword evidence="3 10" id="KW-0812">Transmembrane</keyword>
<dbReference type="HOGENOM" id="CLU_114342_2_1_11"/>
<dbReference type="PANTHER" id="PTHR28259">
    <property type="entry name" value="FLUORIDE EXPORT PROTEIN 1-RELATED"/>
    <property type="match status" value="1"/>
</dbReference>
<keyword evidence="2 10" id="KW-1003">Cell membrane</keyword>
<dbReference type="Proteomes" id="UP000023067">
    <property type="component" value="Unassembled WGS sequence"/>
</dbReference>
<keyword evidence="12" id="KW-1185">Reference proteome</keyword>
<evidence type="ECO:0000256" key="2">
    <source>
        <dbReference type="ARBA" id="ARBA00022475"/>
    </source>
</evidence>
<dbReference type="GO" id="GO:0046872">
    <property type="term" value="F:metal ion binding"/>
    <property type="evidence" value="ECO:0007669"/>
    <property type="project" value="UniProtKB-KW"/>
</dbReference>
<feature type="transmembrane region" description="Helical" evidence="10">
    <location>
        <begin position="77"/>
        <end position="98"/>
    </location>
</feature>
<keyword evidence="10" id="KW-0406">Ion transport</keyword>
<dbReference type="HAMAP" id="MF_00454">
    <property type="entry name" value="FluC"/>
    <property type="match status" value="1"/>
</dbReference>
<protein>
    <recommendedName>
        <fullName evidence="10">Fluoride-specific ion channel FluC</fullName>
    </recommendedName>
</protein>
<keyword evidence="10" id="KW-0915">Sodium</keyword>
<feature type="transmembrane region" description="Helical" evidence="10">
    <location>
        <begin position="44"/>
        <end position="65"/>
    </location>
</feature>
<organism evidence="11 12">
    <name type="scientific">Brachybacterium phenoliresistens</name>
    <dbReference type="NCBI Taxonomy" id="396014"/>
    <lineage>
        <taxon>Bacteria</taxon>
        <taxon>Bacillati</taxon>
        <taxon>Actinomycetota</taxon>
        <taxon>Actinomycetes</taxon>
        <taxon>Micrococcales</taxon>
        <taxon>Dermabacteraceae</taxon>
        <taxon>Brachybacterium</taxon>
    </lineage>
</organism>
<keyword evidence="5 10" id="KW-0472">Membrane</keyword>
<gene>
    <name evidence="10" type="primary">fluC</name>
    <name evidence="10" type="synonym">crcB</name>
    <name evidence="11" type="ORF">BF93_04640</name>
</gene>
<evidence type="ECO:0000256" key="5">
    <source>
        <dbReference type="ARBA" id="ARBA00023136"/>
    </source>
</evidence>
<evidence type="ECO:0000313" key="11">
    <source>
        <dbReference type="EMBL" id="EWS80296.1"/>
    </source>
</evidence>
<comment type="subcellular location">
    <subcellularLocation>
        <location evidence="1 10">Cell membrane</location>
        <topology evidence="1 10">Multi-pass membrane protein</topology>
    </subcellularLocation>
</comment>